<dbReference type="GO" id="GO:0005524">
    <property type="term" value="F:ATP binding"/>
    <property type="evidence" value="ECO:0007669"/>
    <property type="project" value="UniProtKB-KW"/>
</dbReference>
<evidence type="ECO:0000313" key="5">
    <source>
        <dbReference type="EMBL" id="KEQ40764.1"/>
    </source>
</evidence>
<sequence>MLEIKNFSKCYGDKKVVDNLSISVQPGDIYGFIGANGAGKTSTIKAVVGIHDFEDGSIIINGHSIKEEPVICKKMMAYIPDNPDLYEHMTGLQYINFIADLFEIPTKIRRERIQKYGDLFDMTEHLSGIISSYSHGMKQRTAIISALVHSPKLLILDEPFVGLDPKATFLLKKIMHECVSDGGAIFFSTHVLDVAEKLCNKIAIIKNGKLIASGNTGDVKGDESLEAFFMEVQDNE</sequence>
<dbReference type="InterPro" id="IPR027417">
    <property type="entry name" value="P-loop_NTPase"/>
</dbReference>
<name>A0A081QCU1_STRMT</name>
<dbReference type="PANTHER" id="PTHR42939">
    <property type="entry name" value="ABC TRANSPORTER ATP-BINDING PROTEIN ALBC-RELATED"/>
    <property type="match status" value="1"/>
</dbReference>
<protein>
    <submittedName>
        <fullName evidence="5">ABC transporter family protein</fullName>
    </submittedName>
</protein>
<dbReference type="PANTHER" id="PTHR42939:SF1">
    <property type="entry name" value="ABC TRANSPORTER ATP-BINDING PROTEIN ALBC-RELATED"/>
    <property type="match status" value="1"/>
</dbReference>
<dbReference type="OrthoDB" id="9804819at2"/>
<dbReference type="Pfam" id="PF00005">
    <property type="entry name" value="ABC_tran"/>
    <property type="match status" value="1"/>
</dbReference>
<keyword evidence="2" id="KW-0547">Nucleotide-binding</keyword>
<proteinExistence type="predicted"/>
<dbReference type="InterPro" id="IPR051782">
    <property type="entry name" value="ABC_Transporter_VariousFunc"/>
</dbReference>
<reference evidence="5 6" key="1">
    <citation type="submission" date="2014-05" db="EMBL/GenBank/DDBJ databases">
        <authorList>
            <person name="Daugherty S.C."/>
            <person name="Tallon L.J."/>
            <person name="Sadzewicz L."/>
            <person name="Kilian M."/>
            <person name="Tettelin H."/>
        </authorList>
    </citation>
    <scope>NUCLEOTIDE SEQUENCE [LARGE SCALE GENOMIC DNA]</scope>
    <source>
        <strain evidence="5 6">SK642</strain>
    </source>
</reference>
<dbReference type="Proteomes" id="UP000028030">
    <property type="component" value="Unassembled WGS sequence"/>
</dbReference>
<dbReference type="InterPro" id="IPR003439">
    <property type="entry name" value="ABC_transporter-like_ATP-bd"/>
</dbReference>
<dbReference type="InterPro" id="IPR003593">
    <property type="entry name" value="AAA+_ATPase"/>
</dbReference>
<accession>A0A081QCU1</accession>
<evidence type="ECO:0000256" key="2">
    <source>
        <dbReference type="ARBA" id="ARBA00022741"/>
    </source>
</evidence>
<feature type="domain" description="ABC transporter" evidence="4">
    <location>
        <begin position="2"/>
        <end position="232"/>
    </location>
</feature>
<dbReference type="GO" id="GO:0016887">
    <property type="term" value="F:ATP hydrolysis activity"/>
    <property type="evidence" value="ECO:0007669"/>
    <property type="project" value="InterPro"/>
</dbReference>
<dbReference type="RefSeq" id="WP_033683635.1">
    <property type="nucleotide sequence ID" value="NZ_JPFW01000007.1"/>
</dbReference>
<dbReference type="AlphaFoldDB" id="A0A081QCU1"/>
<dbReference type="PATRIC" id="fig|28037.97.peg.945"/>
<evidence type="ECO:0000256" key="1">
    <source>
        <dbReference type="ARBA" id="ARBA00022448"/>
    </source>
</evidence>
<dbReference type="PROSITE" id="PS50893">
    <property type="entry name" value="ABC_TRANSPORTER_2"/>
    <property type="match status" value="1"/>
</dbReference>
<dbReference type="EMBL" id="JPFW01000007">
    <property type="protein sequence ID" value="KEQ40764.1"/>
    <property type="molecule type" value="Genomic_DNA"/>
</dbReference>
<comment type="caution">
    <text evidence="5">The sequence shown here is derived from an EMBL/GenBank/DDBJ whole genome shotgun (WGS) entry which is preliminary data.</text>
</comment>
<keyword evidence="1" id="KW-0813">Transport</keyword>
<dbReference type="Gene3D" id="3.40.50.300">
    <property type="entry name" value="P-loop containing nucleotide triphosphate hydrolases"/>
    <property type="match status" value="1"/>
</dbReference>
<keyword evidence="3" id="KW-0067">ATP-binding</keyword>
<gene>
    <name evidence="5" type="ORF">SK642_1000</name>
</gene>
<dbReference type="SMART" id="SM00382">
    <property type="entry name" value="AAA"/>
    <property type="match status" value="1"/>
</dbReference>
<organism evidence="5 6">
    <name type="scientific">Streptococcus mitis</name>
    <dbReference type="NCBI Taxonomy" id="28037"/>
    <lineage>
        <taxon>Bacteria</taxon>
        <taxon>Bacillati</taxon>
        <taxon>Bacillota</taxon>
        <taxon>Bacilli</taxon>
        <taxon>Lactobacillales</taxon>
        <taxon>Streptococcaceae</taxon>
        <taxon>Streptococcus</taxon>
        <taxon>Streptococcus mitis group</taxon>
    </lineage>
</organism>
<evidence type="ECO:0000259" key="4">
    <source>
        <dbReference type="PROSITE" id="PS50893"/>
    </source>
</evidence>
<dbReference type="CDD" id="cd03230">
    <property type="entry name" value="ABC_DR_subfamily_A"/>
    <property type="match status" value="1"/>
</dbReference>
<dbReference type="SUPFAM" id="SSF52540">
    <property type="entry name" value="P-loop containing nucleoside triphosphate hydrolases"/>
    <property type="match status" value="1"/>
</dbReference>
<evidence type="ECO:0000313" key="6">
    <source>
        <dbReference type="Proteomes" id="UP000028030"/>
    </source>
</evidence>
<evidence type="ECO:0000256" key="3">
    <source>
        <dbReference type="ARBA" id="ARBA00022840"/>
    </source>
</evidence>